<dbReference type="KEGG" id="bcg:BCG9842_0109"/>
<protein>
    <submittedName>
        <fullName evidence="1">Phage protein</fullName>
    </submittedName>
</protein>
<accession>B7IZD2</accession>
<keyword evidence="1" id="KW-0614">Plasmid</keyword>
<geneLocation type="plasmid" evidence="1 2">
    <name>pG9842_209</name>
</geneLocation>
<gene>
    <name evidence="1" type="ordered locus">BCG9842_0109</name>
</gene>
<name>B7IZD2_BACC2</name>
<proteinExistence type="predicted"/>
<sequence length="41" mass="4836">MEAKNKLENIIWHIKTNRLVLGDERTLNDVLKALENMVEEN</sequence>
<dbReference type="Proteomes" id="UP000006744">
    <property type="component" value="Plasmid pG9842_209"/>
</dbReference>
<dbReference type="HOGENOM" id="CLU_213041_0_0_9"/>
<organism evidence="1 2">
    <name type="scientific">Bacillus cereus (strain G9842)</name>
    <dbReference type="NCBI Taxonomy" id="405531"/>
    <lineage>
        <taxon>Bacteria</taxon>
        <taxon>Bacillati</taxon>
        <taxon>Bacillota</taxon>
        <taxon>Bacilli</taxon>
        <taxon>Bacillales</taxon>
        <taxon>Bacillaceae</taxon>
        <taxon>Bacillus</taxon>
        <taxon>Bacillus cereus group</taxon>
    </lineage>
</organism>
<dbReference type="RefSeq" id="WP_000387620.1">
    <property type="nucleotide sequence ID" value="NC_011775.1"/>
</dbReference>
<reference evidence="1 2" key="1">
    <citation type="submission" date="2008-10" db="EMBL/GenBank/DDBJ databases">
        <title>Genome sequence of Bacillus cereus G9842.</title>
        <authorList>
            <person name="Dodson R.J."/>
            <person name="Durkin A.S."/>
            <person name="Rosovitz M.J."/>
            <person name="Rasko D.A."/>
            <person name="Hoffmaster A."/>
            <person name="Ravel J."/>
            <person name="Sutton G."/>
        </authorList>
    </citation>
    <scope>NUCLEOTIDE SEQUENCE [LARGE SCALE GENOMIC DNA]</scope>
    <source>
        <strain evidence="1 2">G9842</strain>
        <plasmid evidence="1 2">pG9842_209</plasmid>
    </source>
</reference>
<dbReference type="AlphaFoldDB" id="B7IZD2"/>
<evidence type="ECO:0000313" key="1">
    <source>
        <dbReference type="EMBL" id="ACK98567.1"/>
    </source>
</evidence>
<evidence type="ECO:0000313" key="2">
    <source>
        <dbReference type="Proteomes" id="UP000006744"/>
    </source>
</evidence>
<dbReference type="EMBL" id="CP001187">
    <property type="protein sequence ID" value="ACK98567.1"/>
    <property type="molecule type" value="Genomic_DNA"/>
</dbReference>